<evidence type="ECO:0000313" key="5">
    <source>
        <dbReference type="Proteomes" id="UP000352698"/>
    </source>
</evidence>
<proteinExistence type="predicted"/>
<evidence type="ECO:0000313" key="3">
    <source>
        <dbReference type="EMBL" id="VTQ69090.1"/>
    </source>
</evidence>
<dbReference type="EMBL" id="LESJ01000008">
    <property type="protein sequence ID" value="RBT66589.1"/>
    <property type="molecule type" value="Genomic_DNA"/>
</dbReference>
<evidence type="ECO:0000256" key="1">
    <source>
        <dbReference type="SAM" id="Phobius"/>
    </source>
</evidence>
<gene>
    <name evidence="2" type="ORF">EB03_02488</name>
    <name evidence="3" type="ORF">NCTC12204_02422</name>
</gene>
<dbReference type="EMBL" id="CABEEP010000001">
    <property type="protein sequence ID" value="VTQ69090.1"/>
    <property type="molecule type" value="Genomic_DNA"/>
</dbReference>
<dbReference type="Proteomes" id="UP000253498">
    <property type="component" value="Unassembled WGS sequence"/>
</dbReference>
<organism evidence="3 5">
    <name type="scientific">Enterococcus hirae</name>
    <dbReference type="NCBI Taxonomy" id="1354"/>
    <lineage>
        <taxon>Bacteria</taxon>
        <taxon>Bacillati</taxon>
        <taxon>Bacillota</taxon>
        <taxon>Bacilli</taxon>
        <taxon>Lactobacillales</taxon>
        <taxon>Enterococcaceae</taxon>
        <taxon>Enterococcus</taxon>
    </lineage>
</organism>
<keyword evidence="1" id="KW-0812">Transmembrane</keyword>
<keyword evidence="1" id="KW-1133">Transmembrane helix</keyword>
<dbReference type="AlphaFoldDB" id="A0A2A4DSS9"/>
<reference evidence="3 5" key="2">
    <citation type="submission" date="2019-05" db="EMBL/GenBank/DDBJ databases">
        <authorList>
            <consortium name="Pathogen Informatics"/>
        </authorList>
    </citation>
    <scope>NUCLEOTIDE SEQUENCE [LARGE SCALE GENOMIC DNA]</scope>
    <source>
        <strain evidence="3 5">NCTC12204</strain>
    </source>
</reference>
<sequence>MNTRIKREEVATLLIKDKFFAKGNRRLKIKQWIVAILGWCGVIFPFIWVTISFRASMKGRGLQWHSFPEERKTFSFLLLFLAVAFLGFVLLFLFMTRWNNRRYQTMLRSEKMYDEEKLEKRRDILETEFSMRFGPKEEREAVCYYVVSEEQNLEKDLIENLYKNEGVEL</sequence>
<dbReference type="Proteomes" id="UP000352698">
    <property type="component" value="Unassembled WGS sequence"/>
</dbReference>
<protein>
    <submittedName>
        <fullName evidence="3">Integral membrane protein</fullName>
    </submittedName>
</protein>
<reference evidence="2 4" key="1">
    <citation type="submission" date="2015-06" db="EMBL/GenBank/DDBJ databases">
        <title>The Genome Sequence of Enterococcus hirae 88EA1.</title>
        <authorList>
            <consortium name="The Broad Institute Genomics Platform"/>
            <consortium name="The Broad Institute Genome Sequencing Center for Infectious Disease"/>
            <person name="Earl A.M."/>
            <person name="Van Tyne D."/>
            <person name="Lebreton F."/>
            <person name="Saavedra J.T."/>
            <person name="Gilmore M.S."/>
            <person name="Manson McGuire A."/>
            <person name="Clock S."/>
            <person name="Crupain M."/>
            <person name="Rangan U."/>
            <person name="Young S."/>
            <person name="Abouelleil A."/>
            <person name="Cao P."/>
            <person name="Chapman S.B."/>
            <person name="Griggs A."/>
            <person name="Priest M."/>
            <person name="Shea T."/>
            <person name="Wortman J."/>
            <person name="Nusbaum C."/>
            <person name="Birren B."/>
        </authorList>
    </citation>
    <scope>NUCLEOTIDE SEQUENCE [LARGE SCALE GENOMIC DNA]</scope>
    <source>
        <strain evidence="2 4">88EA1</strain>
    </source>
</reference>
<keyword evidence="1" id="KW-0472">Membrane</keyword>
<evidence type="ECO:0000313" key="4">
    <source>
        <dbReference type="Proteomes" id="UP000253498"/>
    </source>
</evidence>
<comment type="caution">
    <text evidence="3">The sequence shown here is derived from an EMBL/GenBank/DDBJ whole genome shotgun (WGS) entry which is preliminary data.</text>
</comment>
<feature type="transmembrane region" description="Helical" evidence="1">
    <location>
        <begin position="32"/>
        <end position="53"/>
    </location>
</feature>
<name>A0A2A4DSS9_ENTHR</name>
<dbReference type="RefSeq" id="WP_010737037.1">
    <property type="nucleotide sequence ID" value="NZ_AP027299.1"/>
</dbReference>
<feature type="transmembrane region" description="Helical" evidence="1">
    <location>
        <begin position="73"/>
        <end position="94"/>
    </location>
</feature>
<accession>A0A2A4DSS9</accession>
<evidence type="ECO:0000313" key="2">
    <source>
        <dbReference type="EMBL" id="RBT66589.1"/>
    </source>
</evidence>